<dbReference type="Proteomes" id="UP000474957">
    <property type="component" value="Unassembled WGS sequence"/>
</dbReference>
<accession>A0A6L5Z0J3</accession>
<dbReference type="Gene3D" id="1.10.10.10">
    <property type="entry name" value="Winged helix-like DNA-binding domain superfamily/Winged helix DNA-binding domain"/>
    <property type="match status" value="1"/>
</dbReference>
<reference evidence="6 7" key="1">
    <citation type="submission" date="2019-10" db="EMBL/GenBank/DDBJ databases">
        <title>Cognatihalovulum marinum gen. nov. sp. nov., a new member of the family Rhodobacteraceae isolated from deep seawater of the Northwest Indian Ocean.</title>
        <authorList>
            <person name="Ruan C."/>
            <person name="Wang J."/>
            <person name="Zheng X."/>
            <person name="Song L."/>
            <person name="Zhu Y."/>
            <person name="Huang Y."/>
            <person name="Lu Z."/>
            <person name="Du W."/>
            <person name="Huang L."/>
            <person name="Dai X."/>
        </authorList>
    </citation>
    <scope>NUCLEOTIDE SEQUENCE [LARGE SCALE GENOMIC DNA]</scope>
    <source>
        <strain evidence="6 7">2CG4</strain>
    </source>
</reference>
<dbReference type="SUPFAM" id="SSF46785">
    <property type="entry name" value="Winged helix' DNA-binding domain"/>
    <property type="match status" value="1"/>
</dbReference>
<keyword evidence="7" id="KW-1185">Reference proteome</keyword>
<dbReference type="Pfam" id="PF03466">
    <property type="entry name" value="LysR_substrate"/>
    <property type="match status" value="1"/>
</dbReference>
<evidence type="ECO:0000256" key="3">
    <source>
        <dbReference type="ARBA" id="ARBA00023125"/>
    </source>
</evidence>
<organism evidence="6 7">
    <name type="scientific">Halovulum marinum</name>
    <dbReference type="NCBI Taxonomy" id="2662447"/>
    <lineage>
        <taxon>Bacteria</taxon>
        <taxon>Pseudomonadati</taxon>
        <taxon>Pseudomonadota</taxon>
        <taxon>Alphaproteobacteria</taxon>
        <taxon>Rhodobacterales</taxon>
        <taxon>Paracoccaceae</taxon>
        <taxon>Halovulum</taxon>
    </lineage>
</organism>
<protein>
    <submittedName>
        <fullName evidence="6">LysR family transcriptional regulator</fullName>
    </submittedName>
</protein>
<dbReference type="InterPro" id="IPR058163">
    <property type="entry name" value="LysR-type_TF_proteobact-type"/>
</dbReference>
<dbReference type="GO" id="GO:0006351">
    <property type="term" value="P:DNA-templated transcription"/>
    <property type="evidence" value="ECO:0007669"/>
    <property type="project" value="TreeGrafter"/>
</dbReference>
<comment type="caution">
    <text evidence="6">The sequence shown here is derived from an EMBL/GenBank/DDBJ whole genome shotgun (WGS) entry which is preliminary data.</text>
</comment>
<dbReference type="GO" id="GO:0043565">
    <property type="term" value="F:sequence-specific DNA binding"/>
    <property type="evidence" value="ECO:0007669"/>
    <property type="project" value="TreeGrafter"/>
</dbReference>
<dbReference type="EMBL" id="WIND01000007">
    <property type="protein sequence ID" value="MSU90086.1"/>
    <property type="molecule type" value="Genomic_DNA"/>
</dbReference>
<gene>
    <name evidence="6" type="ORF">GE300_10740</name>
</gene>
<comment type="similarity">
    <text evidence="1">Belongs to the LysR transcriptional regulatory family.</text>
</comment>
<proteinExistence type="inferred from homology"/>
<dbReference type="SUPFAM" id="SSF53850">
    <property type="entry name" value="Periplasmic binding protein-like II"/>
    <property type="match status" value="1"/>
</dbReference>
<keyword evidence="2" id="KW-0805">Transcription regulation</keyword>
<dbReference type="PANTHER" id="PTHR30537:SF3">
    <property type="entry name" value="TRANSCRIPTIONAL REGULATORY PROTEIN"/>
    <property type="match status" value="1"/>
</dbReference>
<evidence type="ECO:0000256" key="2">
    <source>
        <dbReference type="ARBA" id="ARBA00023015"/>
    </source>
</evidence>
<evidence type="ECO:0000259" key="5">
    <source>
        <dbReference type="PROSITE" id="PS50931"/>
    </source>
</evidence>
<evidence type="ECO:0000313" key="7">
    <source>
        <dbReference type="Proteomes" id="UP000474957"/>
    </source>
</evidence>
<keyword evidence="3" id="KW-0238">DNA-binding</keyword>
<dbReference type="AlphaFoldDB" id="A0A6L5Z0J3"/>
<dbReference type="InterPro" id="IPR036390">
    <property type="entry name" value="WH_DNA-bd_sf"/>
</dbReference>
<feature type="domain" description="HTH lysR-type" evidence="5">
    <location>
        <begin position="1"/>
        <end position="59"/>
    </location>
</feature>
<keyword evidence="4" id="KW-0804">Transcription</keyword>
<dbReference type="GO" id="GO:0003700">
    <property type="term" value="F:DNA-binding transcription factor activity"/>
    <property type="evidence" value="ECO:0007669"/>
    <property type="project" value="InterPro"/>
</dbReference>
<dbReference type="InterPro" id="IPR036388">
    <property type="entry name" value="WH-like_DNA-bd_sf"/>
</dbReference>
<evidence type="ECO:0000313" key="6">
    <source>
        <dbReference type="EMBL" id="MSU90086.1"/>
    </source>
</evidence>
<dbReference type="RefSeq" id="WP_154446579.1">
    <property type="nucleotide sequence ID" value="NZ_WIND01000007.1"/>
</dbReference>
<evidence type="ECO:0000256" key="4">
    <source>
        <dbReference type="ARBA" id="ARBA00023163"/>
    </source>
</evidence>
<sequence length="299" mass="31543">MYDWNDLRHFLALMRAGSTLGAARGLRVNQTTVARRIEALERALGVPLFERHSGGYRPTARAHALLQAAEAVEDAALALDQRAGSWRREISGTLRVTATEAVGGRIIAPLIAELRQTHPGLTVELLAEDRRADLARGEADAAIRIGSPPDQDGLVARRLPDSVWGLYCSADYARRHGMPESLPALAAHSLVLGGGALADHAAQARLAALAPAAAVAARVGSIPGLVATVRSGAGIGALPCLLASEAPELRRCLAAAFAPGAPMWLIHHQSRRALPELRVFLDAAARHFEARRGVLAGSG</sequence>
<evidence type="ECO:0000256" key="1">
    <source>
        <dbReference type="ARBA" id="ARBA00009437"/>
    </source>
</evidence>
<dbReference type="PROSITE" id="PS50931">
    <property type="entry name" value="HTH_LYSR"/>
    <property type="match status" value="1"/>
</dbReference>
<dbReference type="InterPro" id="IPR005119">
    <property type="entry name" value="LysR_subst-bd"/>
</dbReference>
<dbReference type="InterPro" id="IPR000847">
    <property type="entry name" value="LysR_HTH_N"/>
</dbReference>
<dbReference type="Pfam" id="PF00126">
    <property type="entry name" value="HTH_1"/>
    <property type="match status" value="1"/>
</dbReference>
<dbReference type="Gene3D" id="3.40.190.290">
    <property type="match status" value="1"/>
</dbReference>
<dbReference type="PANTHER" id="PTHR30537">
    <property type="entry name" value="HTH-TYPE TRANSCRIPTIONAL REGULATOR"/>
    <property type="match status" value="1"/>
</dbReference>
<name>A0A6L5Z0J3_9RHOB</name>